<evidence type="ECO:0000256" key="8">
    <source>
        <dbReference type="ARBA" id="ARBA00023053"/>
    </source>
</evidence>
<keyword evidence="8" id="KW-0915">Sodium</keyword>
<feature type="transmembrane region" description="Helical" evidence="14">
    <location>
        <begin position="242"/>
        <end position="267"/>
    </location>
</feature>
<keyword evidence="9" id="KW-0406">Ion transport</keyword>
<feature type="transmembrane region" description="Helical" evidence="14">
    <location>
        <begin position="62"/>
        <end position="89"/>
    </location>
</feature>
<feature type="transmembrane region" description="Helical" evidence="14">
    <location>
        <begin position="138"/>
        <end position="158"/>
    </location>
</feature>
<reference evidence="15" key="3">
    <citation type="submission" date="2025-09" db="UniProtKB">
        <authorList>
            <consortium name="Ensembl"/>
        </authorList>
    </citation>
    <scope>IDENTIFICATION</scope>
</reference>
<feature type="transmembrane region" description="Helical" evidence="14">
    <location>
        <begin position="420"/>
        <end position="439"/>
    </location>
</feature>
<dbReference type="InParanoid" id="H3D798"/>
<feature type="transmembrane region" description="Helical" evidence="14">
    <location>
        <begin position="635"/>
        <end position="654"/>
    </location>
</feature>
<proteinExistence type="inferred from homology"/>
<dbReference type="OMA" id="EVAYVVI"/>
<dbReference type="STRING" id="99883.ENSTNIP00000016389"/>
<organism evidence="15 16">
    <name type="scientific">Tetraodon nigroviridis</name>
    <name type="common">Spotted green pufferfish</name>
    <name type="synonym">Chelonodon nigroviridis</name>
    <dbReference type="NCBI Taxonomy" id="99883"/>
    <lineage>
        <taxon>Eukaryota</taxon>
        <taxon>Metazoa</taxon>
        <taxon>Chordata</taxon>
        <taxon>Craniata</taxon>
        <taxon>Vertebrata</taxon>
        <taxon>Euteleostomi</taxon>
        <taxon>Actinopterygii</taxon>
        <taxon>Neopterygii</taxon>
        <taxon>Teleostei</taxon>
        <taxon>Neoteleostei</taxon>
        <taxon>Acanthomorphata</taxon>
        <taxon>Eupercaria</taxon>
        <taxon>Tetraodontiformes</taxon>
        <taxon>Tetradontoidea</taxon>
        <taxon>Tetraodontidae</taxon>
        <taxon>Tetraodon</taxon>
    </lineage>
</organism>
<name>H3D798_TETNG</name>
<keyword evidence="4 14" id="KW-0812">Transmembrane</keyword>
<reference evidence="16" key="1">
    <citation type="journal article" date="2004" name="Nature">
        <title>Genome duplication in the teleost fish Tetraodon nigroviridis reveals the early vertebrate proto-karyotype.</title>
        <authorList>
            <person name="Jaillon O."/>
            <person name="Aury J.-M."/>
            <person name="Brunet F."/>
            <person name="Petit J.-L."/>
            <person name="Stange-Thomann N."/>
            <person name="Mauceli E."/>
            <person name="Bouneau L."/>
            <person name="Fischer C."/>
            <person name="Ozouf-Costaz C."/>
            <person name="Bernot A."/>
            <person name="Nicaud S."/>
            <person name="Jaffe D."/>
            <person name="Fisher S."/>
            <person name="Lutfalla G."/>
            <person name="Dossat C."/>
            <person name="Segurens B."/>
            <person name="Dasilva C."/>
            <person name="Salanoubat M."/>
            <person name="Levy M."/>
            <person name="Boudet N."/>
            <person name="Castellano S."/>
            <person name="Anthouard V."/>
            <person name="Jubin C."/>
            <person name="Castelli V."/>
            <person name="Katinka M."/>
            <person name="Vacherie B."/>
            <person name="Biemont C."/>
            <person name="Skalli Z."/>
            <person name="Cattolico L."/>
            <person name="Poulain J."/>
            <person name="De Berardinis V."/>
            <person name="Cruaud C."/>
            <person name="Duprat S."/>
            <person name="Brottier P."/>
            <person name="Coutanceau J.-P."/>
            <person name="Gouzy J."/>
            <person name="Parra G."/>
            <person name="Lardier G."/>
            <person name="Chapple C."/>
            <person name="McKernan K.J."/>
            <person name="McEwan P."/>
            <person name="Bosak S."/>
            <person name="Kellis M."/>
            <person name="Volff J.-N."/>
            <person name="Guigo R."/>
            <person name="Zody M.C."/>
            <person name="Mesirov J."/>
            <person name="Lindblad-Toh K."/>
            <person name="Birren B."/>
            <person name="Nusbaum C."/>
            <person name="Kahn D."/>
            <person name="Robinson-Rechavi M."/>
            <person name="Laudet V."/>
            <person name="Schachter V."/>
            <person name="Quetier F."/>
            <person name="Saurin W."/>
            <person name="Scarpelli C."/>
            <person name="Wincker P."/>
            <person name="Lander E.S."/>
            <person name="Weissenbach J."/>
            <person name="Roest Crollius H."/>
        </authorList>
    </citation>
    <scope>NUCLEOTIDE SEQUENCE [LARGE SCALE GENOMIC DNA]</scope>
</reference>
<evidence type="ECO:0000256" key="13">
    <source>
        <dbReference type="RuleBase" id="RU362091"/>
    </source>
</evidence>
<dbReference type="Proteomes" id="UP000007303">
    <property type="component" value="Unassembled WGS sequence"/>
</dbReference>
<keyword evidence="10 14" id="KW-0472">Membrane</keyword>
<keyword evidence="3" id="KW-0813">Transport</keyword>
<dbReference type="AlphaFoldDB" id="H3D798"/>
<feature type="transmembrane region" description="Helical" evidence="14">
    <location>
        <begin position="393"/>
        <end position="413"/>
    </location>
</feature>
<comment type="subcellular location">
    <subcellularLocation>
        <location evidence="1">Membrane</location>
        <topology evidence="1">Multi-pass membrane protein</topology>
    </subcellularLocation>
</comment>
<dbReference type="CDD" id="cd11474">
    <property type="entry name" value="SLC5sbd_CHT"/>
    <property type="match status" value="1"/>
</dbReference>
<dbReference type="GO" id="GO:0008292">
    <property type="term" value="P:acetylcholine biosynthetic process"/>
    <property type="evidence" value="ECO:0007669"/>
    <property type="project" value="TreeGrafter"/>
</dbReference>
<feature type="transmembrane region" description="Helical" evidence="14">
    <location>
        <begin position="528"/>
        <end position="551"/>
    </location>
</feature>
<feature type="transmembrane region" description="Helical" evidence="14">
    <location>
        <begin position="732"/>
        <end position="757"/>
    </location>
</feature>
<evidence type="ECO:0000256" key="6">
    <source>
        <dbReference type="ARBA" id="ARBA00022979"/>
    </source>
</evidence>
<dbReference type="PANTHER" id="PTHR45897:SF5">
    <property type="entry name" value="HIGH AFFINITY CHOLINE TRANSPORTER 1"/>
    <property type="match status" value="1"/>
</dbReference>
<evidence type="ECO:0000256" key="12">
    <source>
        <dbReference type="ARBA" id="ARBA00023201"/>
    </source>
</evidence>
<feature type="transmembrane region" description="Helical" evidence="14">
    <location>
        <begin position="95"/>
        <end position="117"/>
    </location>
</feature>
<evidence type="ECO:0000256" key="11">
    <source>
        <dbReference type="ARBA" id="ARBA00023180"/>
    </source>
</evidence>
<dbReference type="GO" id="GO:0005307">
    <property type="term" value="F:choline:sodium symporter activity"/>
    <property type="evidence" value="ECO:0007669"/>
    <property type="project" value="TreeGrafter"/>
</dbReference>
<sequence>MRNAKCERASVMAVNIPGVIAIVVFYLLVLGTGIWATVKSKRKQKKCAASGMEMALLGNRSISLVVGVLTMTATWVGGGTVLGIAEMLYTPSRGLISAISMLTAYASTFIIGGLFFAKPMRDQNFVTILDPFRVKYGRVISGIMGLVSVLNDIMWMPITLTALGGTMSVVLDLPFSLCVWISVAVAITYTLLGGLYSVAYTDVIQLVLIFCSLWICVPFILMNPHTMDISQTLMNNTLHAPWIGELQPSSIGVIIDDFLSFALGGLASQCFQQRILSSFSGTTAKISCLAAAIAYLVLGIPLILLGAGAVSTDWNQTSYGSPSPYERGEASFILPIALQHLTPSFISIIGIGCVAAAVMSSADSILLSSASVFSNNIYKIILRPQASDREMQWVIRISVVLTGLIGAAMSVVLDFSFSTCVWISAAVTIIYTLLGGLFSVAYTDVVQLVLIFLGLWICVPFVLTNPHTLDIGQTLMNDTLNASWIGRPELKRAWIMADEFLFFTLSGLPCQTFHQRTLSSTSTATAQIMCWVAAFFLLIFGIPPILIGAAASSADWNQTSYGSPSPFERGEAVLILPLVLQHLTPPFIAIIGIGCVAAAAMSSADSFLLSAASVFSKNIYSSIIRPQASDREIQWVIRASMVAVGVIGTTLSLMNSSIVVYFFLAYNVAYSIMFPQLVCILYFNISNGYGAIMGVVVGMVMSLLSGDPVLGLEPVIHFPGCTLEHGVYVQYAPVKTICMLSALASILLFSYLTSVLFNKNLLPDKFDVLNVKKRPGAAVLILAGGATEQEEKDRISPDT</sequence>
<keyword evidence="6" id="KW-0530">Neurotransmitter biosynthesis</keyword>
<dbReference type="Gene3D" id="1.20.1730.10">
    <property type="entry name" value="Sodium/glucose cotransporter"/>
    <property type="match status" value="2"/>
</dbReference>
<reference evidence="15" key="2">
    <citation type="submission" date="2025-08" db="UniProtKB">
        <authorList>
            <consortium name="Ensembl"/>
        </authorList>
    </citation>
    <scope>IDENTIFICATION</scope>
</reference>
<evidence type="ECO:0000256" key="7">
    <source>
        <dbReference type="ARBA" id="ARBA00022989"/>
    </source>
</evidence>
<accession>H3D798</accession>
<evidence type="ECO:0000313" key="15">
    <source>
        <dbReference type="Ensembl" id="ENSTNIP00000016389.1"/>
    </source>
</evidence>
<feature type="transmembrane region" description="Helical" evidence="14">
    <location>
        <begin position="288"/>
        <end position="312"/>
    </location>
</feature>
<feature type="transmembrane region" description="Helical" evidence="14">
    <location>
        <begin position="587"/>
        <end position="615"/>
    </location>
</feature>
<keyword evidence="12" id="KW-0739">Sodium transport</keyword>
<keyword evidence="7 14" id="KW-1133">Transmembrane helix</keyword>
<feature type="transmembrane region" description="Helical" evidence="14">
    <location>
        <begin position="173"/>
        <end position="196"/>
    </location>
</feature>
<keyword evidence="11" id="KW-0325">Glycoprotein</keyword>
<comment type="similarity">
    <text evidence="2 13">Belongs to the sodium:solute symporter (SSF) (TC 2.A.21) family.</text>
</comment>
<dbReference type="InterPro" id="IPR001734">
    <property type="entry name" value="Na/solute_symporter"/>
</dbReference>
<protein>
    <recommendedName>
        <fullName evidence="17">Solute carrier family 5 member 7a</fullName>
    </recommendedName>
</protein>
<feature type="transmembrane region" description="Helical" evidence="14">
    <location>
        <begin position="12"/>
        <end position="36"/>
    </location>
</feature>
<dbReference type="PROSITE" id="PS50283">
    <property type="entry name" value="NA_SOLUT_SYMP_3"/>
    <property type="match status" value="2"/>
</dbReference>
<evidence type="ECO:0000256" key="14">
    <source>
        <dbReference type="SAM" id="Phobius"/>
    </source>
</evidence>
<dbReference type="Ensembl" id="ENSTNIT00000016602.1">
    <property type="protein sequence ID" value="ENSTNIP00000016389.1"/>
    <property type="gene ID" value="ENSTNIG00000013396.1"/>
</dbReference>
<evidence type="ECO:0000256" key="1">
    <source>
        <dbReference type="ARBA" id="ARBA00004141"/>
    </source>
</evidence>
<evidence type="ECO:0000256" key="9">
    <source>
        <dbReference type="ARBA" id="ARBA00023065"/>
    </source>
</evidence>
<dbReference type="PANTHER" id="PTHR45897">
    <property type="entry name" value="HIGH-AFFINITY CHOLINE TRANSPORTER 1"/>
    <property type="match status" value="1"/>
</dbReference>
<evidence type="ECO:0008006" key="17">
    <source>
        <dbReference type="Google" id="ProtNLM"/>
    </source>
</evidence>
<dbReference type="InterPro" id="IPR038377">
    <property type="entry name" value="Na/Glc_symporter_sf"/>
</dbReference>
<evidence type="ECO:0000313" key="16">
    <source>
        <dbReference type="Proteomes" id="UP000007303"/>
    </source>
</evidence>
<evidence type="ECO:0000256" key="10">
    <source>
        <dbReference type="ARBA" id="ARBA00023136"/>
    </source>
</evidence>
<feature type="transmembrane region" description="Helical" evidence="14">
    <location>
        <begin position="203"/>
        <end position="222"/>
    </location>
</feature>
<evidence type="ECO:0000256" key="5">
    <source>
        <dbReference type="ARBA" id="ARBA00022847"/>
    </source>
</evidence>
<keyword evidence="5" id="KW-0769">Symport</keyword>
<feature type="transmembrane region" description="Helical" evidence="14">
    <location>
        <begin position="445"/>
        <end position="463"/>
    </location>
</feature>
<evidence type="ECO:0000256" key="2">
    <source>
        <dbReference type="ARBA" id="ARBA00006434"/>
    </source>
</evidence>
<dbReference type="HOGENOM" id="CLU_018808_10_0_1"/>
<evidence type="ECO:0000256" key="4">
    <source>
        <dbReference type="ARBA" id="ARBA00022692"/>
    </source>
</evidence>
<keyword evidence="16" id="KW-1185">Reference proteome</keyword>
<dbReference type="GeneTree" id="ENSGT00940000163454"/>
<feature type="transmembrane region" description="Helical" evidence="14">
    <location>
        <begin position="332"/>
        <end position="358"/>
    </location>
</feature>
<dbReference type="InterPro" id="IPR052244">
    <property type="entry name" value="Choline_transporter"/>
</dbReference>
<dbReference type="GO" id="GO:0005886">
    <property type="term" value="C:plasma membrane"/>
    <property type="evidence" value="ECO:0007669"/>
    <property type="project" value="TreeGrafter"/>
</dbReference>
<evidence type="ECO:0000256" key="3">
    <source>
        <dbReference type="ARBA" id="ARBA00022448"/>
    </source>
</evidence>
<dbReference type="Pfam" id="PF00474">
    <property type="entry name" value="SSF"/>
    <property type="match status" value="1"/>
</dbReference>